<keyword evidence="2" id="KW-0378">Hydrolase</keyword>
<feature type="domain" description="Endonuclease/exonuclease/phosphatase" evidence="1">
    <location>
        <begin position="7"/>
        <end position="252"/>
    </location>
</feature>
<dbReference type="eggNOG" id="COG3568">
    <property type="taxonomic scope" value="Bacteria"/>
</dbReference>
<dbReference type="EMBL" id="CP000246">
    <property type="protein sequence ID" value="ABG82337.1"/>
    <property type="molecule type" value="Genomic_DNA"/>
</dbReference>
<protein>
    <submittedName>
        <fullName evidence="2">Endonuclease/exonuclease/phosphatase family protein</fullName>
    </submittedName>
</protein>
<keyword evidence="2" id="KW-0255">Endonuclease</keyword>
<proteinExistence type="predicted"/>
<dbReference type="SUPFAM" id="SSF56219">
    <property type="entry name" value="DNase I-like"/>
    <property type="match status" value="1"/>
</dbReference>
<reference evidence="2 3" key="1">
    <citation type="journal article" date="2006" name="Genome Res.">
        <title>Skewed genomic variability in strains of the toxigenic bacterial pathogen, Clostridium perfringens.</title>
        <authorList>
            <person name="Myers G.S."/>
            <person name="Rasko D.A."/>
            <person name="Cheung J.K."/>
            <person name="Ravel J."/>
            <person name="Seshadri R."/>
            <person name="Deboy R.T."/>
            <person name="Ren Q."/>
            <person name="Varga J."/>
            <person name="Awad M.M."/>
            <person name="Brinkac L.M."/>
            <person name="Daugherty S.C."/>
            <person name="Haft D.H."/>
            <person name="Dodson R.J."/>
            <person name="Madupu R."/>
            <person name="Nelson W.C."/>
            <person name="Rosovitz M.J."/>
            <person name="Sullivan S.A."/>
            <person name="Khouri H."/>
            <person name="Dimitrov G.I."/>
            <person name="Watkins K.L."/>
            <person name="Mulligan S."/>
            <person name="Benton J."/>
            <person name="Radune D."/>
            <person name="Fisher D.J."/>
            <person name="Atkins H.S."/>
            <person name="Hiscox T."/>
            <person name="Jost B.H."/>
            <person name="Billington S.J."/>
            <person name="Songer J.G."/>
            <person name="McClane B.A."/>
            <person name="Titball R.W."/>
            <person name="Rood J.I."/>
            <person name="Melville S.B."/>
            <person name="Paulsen I.T."/>
        </authorList>
    </citation>
    <scope>NUCLEOTIDE SEQUENCE [LARGE SCALE GENOMIC DNA]</scope>
    <source>
        <strain evidence="3">ATCC 13124 / DSM 756 / JCM 1290 / NCIMB 6125 / NCTC 8237 / S 107 / Type A</strain>
    </source>
</reference>
<evidence type="ECO:0000313" key="3">
    <source>
        <dbReference type="Proteomes" id="UP000001823"/>
    </source>
</evidence>
<keyword evidence="2" id="KW-0540">Nuclease</keyword>
<dbReference type="PANTHER" id="PTHR12121">
    <property type="entry name" value="CARBON CATABOLITE REPRESSOR PROTEIN 4"/>
    <property type="match status" value="1"/>
</dbReference>
<evidence type="ECO:0000313" key="2">
    <source>
        <dbReference type="EMBL" id="ABG82337.1"/>
    </source>
</evidence>
<dbReference type="Pfam" id="PF03372">
    <property type="entry name" value="Exo_endo_phos"/>
    <property type="match status" value="1"/>
</dbReference>
<dbReference type="HOGENOM" id="CLU_030508_1_2_9"/>
<keyword evidence="3" id="KW-1185">Reference proteome</keyword>
<dbReference type="CDD" id="cd09083">
    <property type="entry name" value="EEP-1"/>
    <property type="match status" value="1"/>
</dbReference>
<dbReference type="GO" id="GO:0004519">
    <property type="term" value="F:endonuclease activity"/>
    <property type="evidence" value="ECO:0007669"/>
    <property type="project" value="UniProtKB-KW"/>
</dbReference>
<sequence length="262" mass="30977">MRNLKVMTFNLKYDFKAQDNNEWSQRCLRITKLIKDHLPDIIGTQEGLIHMLDDMDDLLDEYSWVGEDREGNGKDEFNAIFFLKNKFEVLEWNQFWLSKTPNIKGSKDFNSSLPRICTKLKLKDKISGLKIDIYNTHLDHESELAREEGIKIILKEVKKNYKIYKTPYIIMGDFNCYLEDNIFNIIREEETNNTCFNVCYDNIKNNILGTFHYFKGGYDGRIIDYILYSKECEIKSLNIDDRKINGGYPSDHYPVICELELK</sequence>
<accession>A0A0H2YPD8</accession>
<dbReference type="PANTHER" id="PTHR12121:SF36">
    <property type="entry name" value="ENDONUCLEASE_EXONUCLEASE_PHOSPHATASE DOMAIN-CONTAINING PROTEIN"/>
    <property type="match status" value="1"/>
</dbReference>
<dbReference type="RefSeq" id="WP_011590662.1">
    <property type="nucleotide sequence ID" value="NC_008261.1"/>
</dbReference>
<dbReference type="KEGG" id="cpf:CPF_1311"/>
<organism evidence="2 3">
    <name type="scientific">Clostridium perfringens (strain ATCC 13124 / DSM 756 / JCM 1290 / NCIMB 6125 / NCTC 8237 / Type A)</name>
    <dbReference type="NCBI Taxonomy" id="195103"/>
    <lineage>
        <taxon>Bacteria</taxon>
        <taxon>Bacillati</taxon>
        <taxon>Bacillota</taxon>
        <taxon>Clostridia</taxon>
        <taxon>Eubacteriales</taxon>
        <taxon>Clostridiaceae</taxon>
        <taxon>Clostridium</taxon>
    </lineage>
</organism>
<dbReference type="Proteomes" id="UP000001823">
    <property type="component" value="Chromosome"/>
</dbReference>
<dbReference type="InterPro" id="IPR005135">
    <property type="entry name" value="Endo/exonuclease/phosphatase"/>
</dbReference>
<dbReference type="Gene3D" id="3.60.10.10">
    <property type="entry name" value="Endonuclease/exonuclease/phosphatase"/>
    <property type="match status" value="1"/>
</dbReference>
<dbReference type="InterPro" id="IPR036691">
    <property type="entry name" value="Endo/exonu/phosph_ase_sf"/>
</dbReference>
<dbReference type="GO" id="GO:0000175">
    <property type="term" value="F:3'-5'-RNA exonuclease activity"/>
    <property type="evidence" value="ECO:0007669"/>
    <property type="project" value="TreeGrafter"/>
</dbReference>
<evidence type="ECO:0000259" key="1">
    <source>
        <dbReference type="Pfam" id="PF03372"/>
    </source>
</evidence>
<dbReference type="InterPro" id="IPR050410">
    <property type="entry name" value="CCR4/nocturin_mRNA_transcr"/>
</dbReference>
<dbReference type="STRING" id="195103.CPF_1311"/>
<gene>
    <name evidence="2" type="ordered locus">CPF_1311</name>
</gene>
<dbReference type="PaxDb" id="195103-CPF_1311"/>
<dbReference type="AlphaFoldDB" id="A0A0H2YPD8"/>
<name>A0A0H2YPD8_CLOP1</name>